<gene>
    <name evidence="1" type="ORF">HERIO_1194</name>
</gene>
<dbReference type="AlphaFoldDB" id="A0A1X0QAS7"/>
<proteinExistence type="predicted"/>
<reference evidence="1 2" key="1">
    <citation type="journal article" date="2017" name="Environ. Microbiol.">
        <title>Decay of the glycolytic pathway and adaptation to intranuclear parasitism within Enterocytozoonidae microsporidia.</title>
        <authorList>
            <person name="Wiredu Boakye D."/>
            <person name="Jaroenlak P."/>
            <person name="Prachumwat A."/>
            <person name="Williams T.A."/>
            <person name="Bateman K.S."/>
            <person name="Itsathitphaisarn O."/>
            <person name="Sritunyalucksana K."/>
            <person name="Paszkiewicz K.H."/>
            <person name="Moore K.A."/>
            <person name="Stentiford G.D."/>
            <person name="Williams B.A."/>
        </authorList>
    </citation>
    <scope>NUCLEOTIDE SEQUENCE [LARGE SCALE GENOMIC DNA]</scope>
    <source>
        <strain evidence="1 2">GB1</strain>
    </source>
</reference>
<dbReference type="Proteomes" id="UP000192356">
    <property type="component" value="Unassembled WGS sequence"/>
</dbReference>
<dbReference type="VEuPathDB" id="MicrosporidiaDB:A0H76_2798"/>
<evidence type="ECO:0000313" key="2">
    <source>
        <dbReference type="Proteomes" id="UP000192356"/>
    </source>
</evidence>
<protein>
    <submittedName>
        <fullName evidence="1">Uncharacterized protein</fullName>
    </submittedName>
</protein>
<name>A0A1X0QAS7_9MICR</name>
<sequence length="337" mass="40593">MFIINITCLFCSLESLQEFYHKCQSYHDQTSKLSMILAYIENMLPEHERQNSDTLKYIELLMNQQDQVIVDPYEMIVMCYLCHFHSNESVHQDDSVTNNFIINTPISSNFIYIYDSVVELVLPKVFKKSESCITDRFWMFKQRFNMENFKRSFEIINFVFDENNSCEYSTNSLLYHVINLKFIYMSINKNQCFRIVARYINLIKTEYDKGFKIDEVSFMIFKKSLLELTPIKEKKYVEFINIFIEMLEKSFILFYEIRKNNSDIDSRMGSKQKEMIALLFHFKSVYKMYLNNTEYEKNFVVSILTNFITFFTAMSNRIINYKYLILYEKYLQLGLID</sequence>
<keyword evidence="2" id="KW-1185">Reference proteome</keyword>
<dbReference type="EMBL" id="LVKB01000053">
    <property type="protein sequence ID" value="ORD96900.1"/>
    <property type="molecule type" value="Genomic_DNA"/>
</dbReference>
<organism evidence="1 2">
    <name type="scientific">Hepatospora eriocheir</name>
    <dbReference type="NCBI Taxonomy" id="1081669"/>
    <lineage>
        <taxon>Eukaryota</taxon>
        <taxon>Fungi</taxon>
        <taxon>Fungi incertae sedis</taxon>
        <taxon>Microsporidia</taxon>
        <taxon>Hepatosporidae</taxon>
        <taxon>Hepatospora</taxon>
    </lineage>
</organism>
<comment type="caution">
    <text evidence="1">The sequence shown here is derived from an EMBL/GenBank/DDBJ whole genome shotgun (WGS) entry which is preliminary data.</text>
</comment>
<accession>A0A1X0QAS7</accession>
<evidence type="ECO:0000313" key="1">
    <source>
        <dbReference type="EMBL" id="ORD96900.1"/>
    </source>
</evidence>
<dbReference type="VEuPathDB" id="MicrosporidiaDB:HERIO_1194"/>